<dbReference type="RefSeq" id="WP_308948739.1">
    <property type="nucleotide sequence ID" value="NZ_JARXHW010000005.1"/>
</dbReference>
<organism evidence="2 3">
    <name type="scientific">Thalassobacterium maritimum</name>
    <dbReference type="NCBI Taxonomy" id="3041265"/>
    <lineage>
        <taxon>Bacteria</taxon>
        <taxon>Pseudomonadati</taxon>
        <taxon>Verrucomicrobiota</taxon>
        <taxon>Opitutia</taxon>
        <taxon>Puniceicoccales</taxon>
        <taxon>Coraliomargaritaceae</taxon>
        <taxon>Thalassobacterium</taxon>
    </lineage>
</organism>
<gene>
    <name evidence="2" type="ORF">QEH52_03885</name>
</gene>
<accession>A0ABU1AR54</accession>
<keyword evidence="3" id="KW-1185">Reference proteome</keyword>
<evidence type="ECO:0000313" key="2">
    <source>
        <dbReference type="EMBL" id="MDQ8206635.1"/>
    </source>
</evidence>
<sequence>MTVSKLSLSVAAAMVASITSAWAALSAPLLTLDVKNYESLTADIGQVADVVGEDPAMVPAQLEAMLGAEVMALVDASQPWHLAVWMESLMQPPVYALALPIADFETFETAIQTSFLGMMGAQYIDAGERVVVFGSKPGIPVADSWAALLASYANALVLEPSETVQLSFSLNESMRTAAVAGLAMAKGQMMASMDAAELADSGIPPETMQAMMESYLSFYINMLRDLDRMDLGMSVDENDWKFALELTPLANTPSARFLASQNVDISDIANAVDWDADIAVAMGMGALPAEWQTSMEAFMQAMMPLYGLEDAAAAEWVEVTQRSLPFKGVYSMDFAEGMSFSGFYEILQGSAAEVYESWISLCEGLVVDESAMVAYYSDIVVKRGYRSEAGHPVDFMELTVNPDHPAMASPEQEEVMNQFFKDGKIAYEMCLIDDRIYMGTQGDLSSTIAGASSLPAIEINEKTRIAGSMNFISLMKMGASVAGEDAELDLSEVDTVGNQITFSAEVDNSLLMKTKLPLQLIKVFRELDEAGSL</sequence>
<feature type="signal peptide" evidence="1">
    <location>
        <begin position="1"/>
        <end position="23"/>
    </location>
</feature>
<reference evidence="2 3" key="1">
    <citation type="submission" date="2023-04" db="EMBL/GenBank/DDBJ databases">
        <title>A novel bacteria isolated from coastal sediment.</title>
        <authorList>
            <person name="Liu X.-J."/>
            <person name="Du Z.-J."/>
        </authorList>
    </citation>
    <scope>NUCLEOTIDE SEQUENCE [LARGE SCALE GENOMIC DNA]</scope>
    <source>
        <strain evidence="2 3">SDUM461003</strain>
    </source>
</reference>
<evidence type="ECO:0008006" key="4">
    <source>
        <dbReference type="Google" id="ProtNLM"/>
    </source>
</evidence>
<evidence type="ECO:0000256" key="1">
    <source>
        <dbReference type="SAM" id="SignalP"/>
    </source>
</evidence>
<dbReference type="EMBL" id="JARXHW010000005">
    <property type="protein sequence ID" value="MDQ8206635.1"/>
    <property type="molecule type" value="Genomic_DNA"/>
</dbReference>
<evidence type="ECO:0000313" key="3">
    <source>
        <dbReference type="Proteomes" id="UP001225316"/>
    </source>
</evidence>
<comment type="caution">
    <text evidence="2">The sequence shown here is derived from an EMBL/GenBank/DDBJ whole genome shotgun (WGS) entry which is preliminary data.</text>
</comment>
<protein>
    <recommendedName>
        <fullName evidence="4">DUF2059 domain-containing protein</fullName>
    </recommendedName>
</protein>
<name>A0ABU1AR54_9BACT</name>
<feature type="chain" id="PRO_5045528093" description="DUF2059 domain-containing protein" evidence="1">
    <location>
        <begin position="24"/>
        <end position="533"/>
    </location>
</feature>
<keyword evidence="1" id="KW-0732">Signal</keyword>
<proteinExistence type="predicted"/>
<dbReference type="Proteomes" id="UP001225316">
    <property type="component" value="Unassembled WGS sequence"/>
</dbReference>